<evidence type="ECO:0000313" key="3">
    <source>
        <dbReference type="Proteomes" id="UP001369815"/>
    </source>
</evidence>
<dbReference type="AlphaFoldDB" id="A0AAX6MAC5"/>
<proteinExistence type="predicted"/>
<evidence type="ECO:0000256" key="1">
    <source>
        <dbReference type="SAM" id="MobiDB-lite"/>
    </source>
</evidence>
<dbReference type="EMBL" id="JBANMG010000009">
    <property type="protein sequence ID" value="KAK6949414.1"/>
    <property type="molecule type" value="Genomic_DNA"/>
</dbReference>
<dbReference type="Proteomes" id="UP001369815">
    <property type="component" value="Unassembled WGS sequence"/>
</dbReference>
<accession>A0AAX6MAC5</accession>
<protein>
    <submittedName>
        <fullName evidence="2">Uncharacterized protein</fullName>
    </submittedName>
</protein>
<organism evidence="2 3">
    <name type="scientific">Daldinia eschscholtzii</name>
    <dbReference type="NCBI Taxonomy" id="292717"/>
    <lineage>
        <taxon>Eukaryota</taxon>
        <taxon>Fungi</taxon>
        <taxon>Dikarya</taxon>
        <taxon>Ascomycota</taxon>
        <taxon>Pezizomycotina</taxon>
        <taxon>Sordariomycetes</taxon>
        <taxon>Xylariomycetidae</taxon>
        <taxon>Xylariales</taxon>
        <taxon>Hypoxylaceae</taxon>
        <taxon>Daldinia</taxon>
    </lineage>
</organism>
<reference evidence="2 3" key="1">
    <citation type="journal article" date="2024" name="Front Chem Biol">
        <title>Unveiling the potential of Daldinia eschscholtzii MFLUCC 19-0629 through bioactivity and bioinformatics studies for enhanced sustainable agriculture production.</title>
        <authorList>
            <person name="Brooks S."/>
            <person name="Weaver J.A."/>
            <person name="Klomchit A."/>
            <person name="Alharthi S.A."/>
            <person name="Onlamun T."/>
            <person name="Nurani R."/>
            <person name="Vong T.K."/>
            <person name="Alberti F."/>
            <person name="Greco C."/>
        </authorList>
    </citation>
    <scope>NUCLEOTIDE SEQUENCE [LARGE SCALE GENOMIC DNA]</scope>
    <source>
        <strain evidence="2">MFLUCC 19-0629</strain>
    </source>
</reference>
<name>A0AAX6MAC5_9PEZI</name>
<comment type="caution">
    <text evidence="2">The sequence shown here is derived from an EMBL/GenBank/DDBJ whole genome shotgun (WGS) entry which is preliminary data.</text>
</comment>
<gene>
    <name evidence="2" type="ORF">Daesc_009490</name>
</gene>
<sequence>MPFSSFTKAQEGQQSESRNRNNEIVQNGCKSAKILTGRDQATKFEEERLGSWGKGKTRRIIKVLFENITRRFEKDANDPQCHSIQDSDLNLTRPTLAQEIPAASERVTPFHNPFDDPLTIPYIKNQEPVYFYQHAERRINDSHVRRYGEIINIFQTSIESNPKLAASRDWVEKITYSLAMCGTNIANAKESIIVFCPSSDELVRQLTLTLSQKHILDQYACGHVEVCYQLYIWREAYKYIGETEESVTILFNKEQSLCGSPVTNVDGKVRLSTVACIISIDFELFALTSGHPFKHRAEPENDPDLPISPQSEPITDIVDGILPHNVEYQDRLPGRKVFRHSSRVARQENFDWSLITLPQDLNIGSCENSFLAVESQQFNRDIHYISYAPKSRFPGQRRVRIILPYNTESKGIIRLQIGDSGSLVVDMGTDEAYGHVIAVDPIGRILVVPLADTLRQIAKVFQTYNVKFFPRHVVDSMRLSDEATPQTHFYYPQKWHESWIRKLFKRIIK</sequence>
<feature type="region of interest" description="Disordered" evidence="1">
    <location>
        <begin position="1"/>
        <end position="25"/>
    </location>
</feature>
<keyword evidence="3" id="KW-1185">Reference proteome</keyword>
<evidence type="ECO:0000313" key="2">
    <source>
        <dbReference type="EMBL" id="KAK6949414.1"/>
    </source>
</evidence>